<dbReference type="InterPro" id="IPR000836">
    <property type="entry name" value="PRTase_dom"/>
</dbReference>
<dbReference type="CDD" id="cd14728">
    <property type="entry name" value="Ere-like"/>
    <property type="match status" value="1"/>
</dbReference>
<organism evidence="2 3">
    <name type="scientific">Mycolicibacter sinensis (strain JDM601)</name>
    <name type="common">Mycobacterium sinense</name>
    <dbReference type="NCBI Taxonomy" id="875328"/>
    <lineage>
        <taxon>Bacteria</taxon>
        <taxon>Bacillati</taxon>
        <taxon>Actinomycetota</taxon>
        <taxon>Actinomycetes</taxon>
        <taxon>Mycobacteriales</taxon>
        <taxon>Mycobacteriaceae</taxon>
        <taxon>Mycolicibacter</taxon>
    </lineage>
</organism>
<dbReference type="Gene3D" id="3.40.1660.10">
    <property type="entry name" value="EreA-like (biosynthetic domain)"/>
    <property type="match status" value="1"/>
</dbReference>
<dbReference type="SUPFAM" id="SSF159501">
    <property type="entry name" value="EreA/ChaN-like"/>
    <property type="match status" value="1"/>
</dbReference>
<dbReference type="PANTHER" id="PTHR31299:SF0">
    <property type="entry name" value="ESTERASE, PUTATIVE (AFU_ORTHOLOGUE AFUA_1G05850)-RELATED"/>
    <property type="match status" value="1"/>
</dbReference>
<dbReference type="Gene3D" id="1.20.1440.30">
    <property type="entry name" value="Biosynthetic Protein domain"/>
    <property type="match status" value="1"/>
</dbReference>
<gene>
    <name evidence="2" type="ORF">A5710_12305</name>
</gene>
<protein>
    <submittedName>
        <fullName evidence="2">Erythromycin esterase</fullName>
    </submittedName>
</protein>
<dbReference type="CDD" id="cd06223">
    <property type="entry name" value="PRTases_typeI"/>
    <property type="match status" value="1"/>
</dbReference>
<dbReference type="RefSeq" id="WP_064923332.1">
    <property type="nucleotide sequence ID" value="NZ_LZJK01000130.1"/>
</dbReference>
<proteinExistence type="predicted"/>
<reference evidence="3" key="1">
    <citation type="submission" date="2016-06" db="EMBL/GenBank/DDBJ databases">
        <authorList>
            <person name="Sutton G."/>
            <person name="Brinkac L."/>
            <person name="Sanka R."/>
            <person name="Adams M."/>
            <person name="Lau E."/>
            <person name="Sam S."/>
            <person name="Sreng N."/>
            <person name="Him V."/>
            <person name="Kerleguer A."/>
            <person name="Cheng S."/>
        </authorList>
    </citation>
    <scope>NUCLEOTIDE SEQUENCE [LARGE SCALE GENOMIC DNA]</scope>
    <source>
        <strain evidence="3">E1876</strain>
    </source>
</reference>
<dbReference type="GO" id="GO:0046677">
    <property type="term" value="P:response to antibiotic"/>
    <property type="evidence" value="ECO:0007669"/>
    <property type="project" value="InterPro"/>
</dbReference>
<name>A0A1A2NM73_MYCSD</name>
<dbReference type="Gene3D" id="3.30.1870.10">
    <property type="entry name" value="EreA-like, domain 2"/>
    <property type="match status" value="1"/>
</dbReference>
<dbReference type="Pfam" id="PF00156">
    <property type="entry name" value="Pribosyltran"/>
    <property type="match status" value="1"/>
</dbReference>
<dbReference type="Proteomes" id="UP000093943">
    <property type="component" value="Unassembled WGS sequence"/>
</dbReference>
<dbReference type="InterPro" id="IPR007815">
    <property type="entry name" value="Emycin_Estase"/>
</dbReference>
<evidence type="ECO:0000259" key="1">
    <source>
        <dbReference type="Pfam" id="PF00156"/>
    </source>
</evidence>
<dbReference type="SUPFAM" id="SSF53271">
    <property type="entry name" value="PRTase-like"/>
    <property type="match status" value="1"/>
</dbReference>
<feature type="domain" description="Phosphoribosyltransferase" evidence="1">
    <location>
        <begin position="21"/>
        <end position="181"/>
    </location>
</feature>
<dbReference type="Gene3D" id="3.30.1310.20">
    <property type="entry name" value="PRTase-like"/>
    <property type="match status" value="1"/>
</dbReference>
<comment type="caution">
    <text evidence="2">The sequence shown here is derived from an EMBL/GenBank/DDBJ whole genome shotgun (WGS) entry which is preliminary data.</text>
</comment>
<evidence type="ECO:0000313" key="3">
    <source>
        <dbReference type="Proteomes" id="UP000093943"/>
    </source>
</evidence>
<dbReference type="PANTHER" id="PTHR31299">
    <property type="entry name" value="ESTERASE, PUTATIVE (AFU_ORTHOLOGUE AFUA_1G05850)-RELATED"/>
    <property type="match status" value="1"/>
</dbReference>
<sequence>MGSFRNRREAGQVLAGRLSHYRGHSEVVVLALPRGGVPVAFEVARELQAPLDVFVVRKLGAPGFPELALGAIAGGGVVVTNDDVIRAHRVGAEDLEEIARAERQELARREQAYRGARPAAEIAGKIAVVVDDGLATGATMQAALQGIRALSPARVVVAVPVAPQDTCEELQRLADEVVCAITPKRFTAVGAAYWDFDQTSDDEVRHLLATATTDAQPAARGDDATAAIRREARPAPGGVIPDEELFSLVGEARFVLIGEASHGTREFYAARAQMTRRLIEEGGFHAVAVEADWPDAYRANRYARGIGDDADAATALGGFERFPQWMWRNAVVADFIAWLRTHNAAHRAPVGFYGLDLYSLRRSIDEVINYLENRDPAAAQRARDRYSCFDHFADEQRYGYAAAFGTGESCEDEVVQQLVDLQRLDLELVRRDGMAETEERFFARQNARLVTSAEKYYRAMFGGHIASWNLRDRHMMETLHEIACHLDAQVGRSKVIVWAHNSHLGDARATELGDAGELNLGQLVRQAYPGDSCNIGFTTYTGTVTAADDWGEPAKTMDVRPALSGSMEALFHNADRGDFYLRAGRQGEPSAMPRTPLLQRAIGVIYRPRTERQSHYLMARAADQFDAVVHIDSTSALQPLPATAEPVPGEAETFPHAV</sequence>
<dbReference type="InterPro" id="IPR052036">
    <property type="entry name" value="Hydrolase/PRTase-associated"/>
</dbReference>
<accession>A0A1A2NM73</accession>
<dbReference type="OrthoDB" id="9810066at2"/>
<dbReference type="Pfam" id="PF05139">
    <property type="entry name" value="Erythro_esteras"/>
    <property type="match status" value="1"/>
</dbReference>
<evidence type="ECO:0000313" key="2">
    <source>
        <dbReference type="EMBL" id="OBI34108.1"/>
    </source>
</evidence>
<dbReference type="AlphaFoldDB" id="A0A1A2NM73"/>
<dbReference type="Gene3D" id="3.40.50.2020">
    <property type="match status" value="1"/>
</dbReference>
<dbReference type="EMBL" id="LZKG01000009">
    <property type="protein sequence ID" value="OBI34108.1"/>
    <property type="molecule type" value="Genomic_DNA"/>
</dbReference>
<dbReference type="InterPro" id="IPR029057">
    <property type="entry name" value="PRTase-like"/>
</dbReference>